<accession>C3RWJ5</accession>
<keyword evidence="1" id="KW-0812">Transmembrane</keyword>
<reference evidence="2" key="1">
    <citation type="journal article" date="2009" name="Appl. Environ. Microbiol.">
        <title>Isolation and characterization of "Dehalococcoides" sp. strain MB, which dechlorinates tetrachloroethene to trans-1,2-dichloroethene.</title>
        <authorList>
            <person name="Cheng D."/>
            <person name="He J."/>
        </authorList>
    </citation>
    <scope>NUCLEOTIDE SEQUENCE</scope>
    <source>
        <strain evidence="2">MB</strain>
    </source>
</reference>
<name>C3RWJ5_9CHLR</name>
<evidence type="ECO:0000256" key="1">
    <source>
        <dbReference type="SAM" id="Phobius"/>
    </source>
</evidence>
<feature type="transmembrane region" description="Helical" evidence="1">
    <location>
        <begin position="62"/>
        <end position="79"/>
    </location>
</feature>
<feature type="non-terminal residue" evidence="2">
    <location>
        <position position="99"/>
    </location>
</feature>
<protein>
    <submittedName>
        <fullName evidence="2">Putative anchoring protein</fullName>
    </submittedName>
</protein>
<sequence>MFFAGLAVAVVLTLFVVWLVRQQLGIKWYEWLIVFWRSHLCLPLSSIISVRLKRTNRLRPGWVHLYLVLFFWYWPHWTGSLLSATKKQLNKAQVISLKG</sequence>
<reference evidence="2" key="2">
    <citation type="journal article" date="2010" name="ISME J.">
        <title>Identification and transcriptional analysis of trans-DCE-producing reductive dehalogenases in Dehalococcoides species.</title>
        <authorList>
            <person name="Chow W.L."/>
            <person name="Cheng D."/>
            <person name="Wang S."/>
            <person name="He J."/>
        </authorList>
    </citation>
    <scope>NUCLEOTIDE SEQUENCE</scope>
    <source>
        <strain evidence="2">MB</strain>
    </source>
</reference>
<dbReference type="EMBL" id="EU625402">
    <property type="protein sequence ID" value="ACF24864.1"/>
    <property type="molecule type" value="Genomic_DNA"/>
</dbReference>
<gene>
    <name evidence="2" type="primary">dceB1</name>
</gene>
<organism evidence="2">
    <name type="scientific">Dehalococcoides sp. MB</name>
    <dbReference type="NCBI Taxonomy" id="477183"/>
    <lineage>
        <taxon>Bacteria</taxon>
        <taxon>Bacillati</taxon>
        <taxon>Chloroflexota</taxon>
        <taxon>Dehalococcoidia</taxon>
        <taxon>Dehalococcoidales</taxon>
        <taxon>Dehalococcoidaceae</taxon>
        <taxon>Dehalococcoides</taxon>
    </lineage>
</organism>
<proteinExistence type="predicted"/>
<evidence type="ECO:0000313" key="2">
    <source>
        <dbReference type="EMBL" id="ACF24864.1"/>
    </source>
</evidence>
<keyword evidence="1" id="KW-0472">Membrane</keyword>
<dbReference type="AlphaFoldDB" id="C3RWJ5"/>
<keyword evidence="1" id="KW-1133">Transmembrane helix</keyword>